<keyword evidence="4" id="KW-1185">Reference proteome</keyword>
<dbReference type="SMART" id="SM00184">
    <property type="entry name" value="RING"/>
    <property type="match status" value="1"/>
</dbReference>
<gene>
    <name evidence="3" type="ORF">FMOSSE_LOCUS9068</name>
</gene>
<keyword evidence="1" id="KW-0479">Metal-binding</keyword>
<sequence length="287" mass="32440">MEGIINTSTQSRDIYEVQPERNRALKLLALHILKHLPEDILREESDFSSIKSNEAIPDYGACQECDKPILTEDLPRSLILNVCGDMIHRTCARGTDKRGTLYCSCGKNDDSDPLLPSEDFEFDDDLFEETCDKCSEVISKVPLLRLDASVSTPVVLLPCRHKAHFGCIGNKNKLCPKCLSIDDLEKEGYYISPTFDGAFKKRKRKDDSRKSTRGTKAQTMIRELSIRLASEVSIGAPPKDSDMGKVSNQFHKLYYEIDDAEKNGDQTNRDLLRKGCEEMPGTVWELR</sequence>
<dbReference type="PROSITE" id="PS50089">
    <property type="entry name" value="ZF_RING_2"/>
    <property type="match status" value="1"/>
</dbReference>
<name>A0A9N9GF67_FUNMO</name>
<dbReference type="InterPro" id="IPR001841">
    <property type="entry name" value="Znf_RING"/>
</dbReference>
<feature type="domain" description="RING-type" evidence="2">
    <location>
        <begin position="131"/>
        <end position="178"/>
    </location>
</feature>
<dbReference type="EMBL" id="CAJVPP010002531">
    <property type="protein sequence ID" value="CAG8603359.1"/>
    <property type="molecule type" value="Genomic_DNA"/>
</dbReference>
<reference evidence="3" key="1">
    <citation type="submission" date="2021-06" db="EMBL/GenBank/DDBJ databases">
        <authorList>
            <person name="Kallberg Y."/>
            <person name="Tangrot J."/>
            <person name="Rosling A."/>
        </authorList>
    </citation>
    <scope>NUCLEOTIDE SEQUENCE</scope>
    <source>
        <strain evidence="3">87-6 pot B 2015</strain>
    </source>
</reference>
<dbReference type="Proteomes" id="UP000789375">
    <property type="component" value="Unassembled WGS sequence"/>
</dbReference>
<proteinExistence type="predicted"/>
<evidence type="ECO:0000259" key="2">
    <source>
        <dbReference type="PROSITE" id="PS50089"/>
    </source>
</evidence>
<dbReference type="GO" id="GO:0008270">
    <property type="term" value="F:zinc ion binding"/>
    <property type="evidence" value="ECO:0007669"/>
    <property type="project" value="UniProtKB-KW"/>
</dbReference>
<organism evidence="3 4">
    <name type="scientific">Funneliformis mosseae</name>
    <name type="common">Endomycorrhizal fungus</name>
    <name type="synonym">Glomus mosseae</name>
    <dbReference type="NCBI Taxonomy" id="27381"/>
    <lineage>
        <taxon>Eukaryota</taxon>
        <taxon>Fungi</taxon>
        <taxon>Fungi incertae sedis</taxon>
        <taxon>Mucoromycota</taxon>
        <taxon>Glomeromycotina</taxon>
        <taxon>Glomeromycetes</taxon>
        <taxon>Glomerales</taxon>
        <taxon>Glomeraceae</taxon>
        <taxon>Funneliformis</taxon>
    </lineage>
</organism>
<accession>A0A9N9GF67</accession>
<evidence type="ECO:0000313" key="3">
    <source>
        <dbReference type="EMBL" id="CAG8603359.1"/>
    </source>
</evidence>
<comment type="caution">
    <text evidence="3">The sequence shown here is derived from an EMBL/GenBank/DDBJ whole genome shotgun (WGS) entry which is preliminary data.</text>
</comment>
<dbReference type="AlphaFoldDB" id="A0A9N9GF67"/>
<protein>
    <submittedName>
        <fullName evidence="3">4808_t:CDS:1</fullName>
    </submittedName>
</protein>
<keyword evidence="1" id="KW-0862">Zinc</keyword>
<keyword evidence="1" id="KW-0863">Zinc-finger</keyword>
<evidence type="ECO:0000256" key="1">
    <source>
        <dbReference type="PROSITE-ProRule" id="PRU00175"/>
    </source>
</evidence>
<evidence type="ECO:0000313" key="4">
    <source>
        <dbReference type="Proteomes" id="UP000789375"/>
    </source>
</evidence>